<evidence type="ECO:0000256" key="1">
    <source>
        <dbReference type="SAM" id="MobiDB-lite"/>
    </source>
</evidence>
<dbReference type="GO" id="GO:0008157">
    <property type="term" value="F:protein phosphatase 1 binding"/>
    <property type="evidence" value="ECO:0007669"/>
    <property type="project" value="TreeGrafter"/>
</dbReference>
<dbReference type="STRING" id="669874.A0A1E4U101"/>
<feature type="compositionally biased region" description="Low complexity" evidence="1">
    <location>
        <begin position="651"/>
        <end position="663"/>
    </location>
</feature>
<feature type="compositionally biased region" description="Low complexity" evidence="1">
    <location>
        <begin position="8"/>
        <end position="37"/>
    </location>
</feature>
<feature type="region of interest" description="Disordered" evidence="1">
    <location>
        <begin position="650"/>
        <end position="670"/>
    </location>
</feature>
<feature type="compositionally biased region" description="Polar residues" evidence="1">
    <location>
        <begin position="551"/>
        <end position="564"/>
    </location>
</feature>
<gene>
    <name evidence="3" type="ORF">PACTADRAFT_31111</name>
</gene>
<sequence>MQSLSKVNNNNNNNNDNEVQQYHYHQHQQQQQQQQQQKDYHEPRNKISTKNLVIPQSSSQKPPLSLAFLQKPSRSNSDTETREFEKLIHENTLKNRNRLELNTNQDPLSSAEISPTSSPIDETAQTVFVNDQFNDDKEEFDEDMEDMPPLVRKKSGELVKSSLKRYSFSSKKKNHSRSKSLPTTPTFNKQVHFDIDQSNLLVDVRYFDETDIPTAISETNSPTSNHNGIFVNDYFQRRHNAFNDLYATTSNYYDDDDYDENAIEDDLDATTAAVAALPLFNNNNNNKKKITFPQAHNQNKNQNGNWKLTLLNFPKLSSIERFKFNPIVFLENLNIDNKKENLVGHVAVKNLAFQKNVIVKYTLDSWKTITEIESYYINGKSSILGKHGYDRFEFKIPLVTLFHNTIRRVYASSIDTCSCFQLCIKYTTLGQDFWDNNNYANFKVELHKMQQNTDRDNLQPENQKHLHYSSKYLKNKKKKEANNDNDDDFLKTPRSLNHSPSFPFATSSFSSNTSSPPIFKEHYSPIELNPKNKQTIPLEAIPTSLYVTTASSGNEKPLSLNSPPDENAEPLKKTAKSFNNDNFLKDHSLLLNKNKKSNDINPEKYSGSNKPSIDSKSYKELVENYCFFQGPSPIFATLNNVNKETAKIPLNNNNINNDDNNNNASANKTFPLDFSNKSNMYGYNSNADPRGLEKSSSSATVVSDTFGTAGSNRFSENK</sequence>
<keyword evidence="4" id="KW-1185">Reference proteome</keyword>
<dbReference type="PROSITE" id="PS51159">
    <property type="entry name" value="CBM21"/>
    <property type="match status" value="1"/>
</dbReference>
<dbReference type="Pfam" id="PF03370">
    <property type="entry name" value="CBM_21"/>
    <property type="match status" value="1"/>
</dbReference>
<dbReference type="AlphaFoldDB" id="A0A1E4U101"/>
<feature type="domain" description="CBM21" evidence="2">
    <location>
        <begin position="319"/>
        <end position="445"/>
    </location>
</feature>
<evidence type="ECO:0000313" key="4">
    <source>
        <dbReference type="Proteomes" id="UP000094236"/>
    </source>
</evidence>
<feature type="compositionally biased region" description="Low complexity" evidence="1">
    <location>
        <begin position="55"/>
        <end position="66"/>
    </location>
</feature>
<feature type="region of interest" description="Disordered" evidence="1">
    <location>
        <begin position="551"/>
        <end position="578"/>
    </location>
</feature>
<feature type="compositionally biased region" description="Polar residues" evidence="1">
    <location>
        <begin position="694"/>
        <end position="718"/>
    </location>
</feature>
<reference evidence="4" key="1">
    <citation type="submission" date="2016-05" db="EMBL/GenBank/DDBJ databases">
        <title>Comparative genomics of biotechnologically important yeasts.</title>
        <authorList>
            <consortium name="DOE Joint Genome Institute"/>
            <person name="Riley R."/>
            <person name="Haridas S."/>
            <person name="Wolfe K.H."/>
            <person name="Lopes M.R."/>
            <person name="Hittinger C.T."/>
            <person name="Goker M."/>
            <person name="Salamov A."/>
            <person name="Wisecaver J."/>
            <person name="Long T.M."/>
            <person name="Aerts A.L."/>
            <person name="Barry K."/>
            <person name="Choi C."/>
            <person name="Clum A."/>
            <person name="Coughlan A.Y."/>
            <person name="Deshpande S."/>
            <person name="Douglass A.P."/>
            <person name="Hanson S.J."/>
            <person name="Klenk H.-P."/>
            <person name="Labutti K."/>
            <person name="Lapidus A."/>
            <person name="Lindquist E."/>
            <person name="Lipzen A."/>
            <person name="Meier-Kolthoff J.P."/>
            <person name="Ohm R.A."/>
            <person name="Otillar R.P."/>
            <person name="Pangilinan J."/>
            <person name="Peng Y."/>
            <person name="Rokas A."/>
            <person name="Rosa C.A."/>
            <person name="Scheuner C."/>
            <person name="Sibirny A.A."/>
            <person name="Slot J.C."/>
            <person name="Stielow J.B."/>
            <person name="Sun H."/>
            <person name="Kurtzman C.P."/>
            <person name="Blackwell M."/>
            <person name="Grigoriev I.V."/>
            <person name="Jeffries T.W."/>
        </authorList>
    </citation>
    <scope>NUCLEOTIDE SEQUENCE [LARGE SCALE GENOMIC DNA]</scope>
    <source>
        <strain evidence="4">NRRL Y-2460</strain>
    </source>
</reference>
<dbReference type="GO" id="GO:2001069">
    <property type="term" value="F:glycogen binding"/>
    <property type="evidence" value="ECO:0007669"/>
    <property type="project" value="TreeGrafter"/>
</dbReference>
<dbReference type="OrthoDB" id="1881at2759"/>
<feature type="region of interest" description="Disordered" evidence="1">
    <location>
        <begin position="473"/>
        <end position="494"/>
    </location>
</feature>
<dbReference type="InterPro" id="IPR038175">
    <property type="entry name" value="CBM21_dom_sf"/>
</dbReference>
<dbReference type="GO" id="GO:0005979">
    <property type="term" value="P:regulation of glycogen biosynthetic process"/>
    <property type="evidence" value="ECO:0007669"/>
    <property type="project" value="TreeGrafter"/>
</dbReference>
<protein>
    <recommendedName>
        <fullName evidence="2">CBM21 domain-containing protein</fullName>
    </recommendedName>
</protein>
<feature type="region of interest" description="Disordered" evidence="1">
    <location>
        <begin position="1"/>
        <end position="82"/>
    </location>
</feature>
<dbReference type="Gene3D" id="2.60.40.2440">
    <property type="entry name" value="Carbohydrate binding type-21 domain"/>
    <property type="match status" value="1"/>
</dbReference>
<dbReference type="InterPro" id="IPR005036">
    <property type="entry name" value="CBM21_dom"/>
</dbReference>
<evidence type="ECO:0000313" key="3">
    <source>
        <dbReference type="EMBL" id="ODV97672.1"/>
    </source>
</evidence>
<name>A0A1E4U101_PACTA</name>
<accession>A0A1E4U101</accession>
<dbReference type="InterPro" id="IPR050782">
    <property type="entry name" value="PP1_regulatory_subunit_3"/>
</dbReference>
<dbReference type="Proteomes" id="UP000094236">
    <property type="component" value="Unassembled WGS sequence"/>
</dbReference>
<dbReference type="GO" id="GO:0000164">
    <property type="term" value="C:protein phosphatase type 1 complex"/>
    <property type="evidence" value="ECO:0007669"/>
    <property type="project" value="TreeGrafter"/>
</dbReference>
<dbReference type="PANTHER" id="PTHR12307">
    <property type="entry name" value="PROTEIN PHOSPHATASE 1 REGULATORY SUBUNIT"/>
    <property type="match status" value="1"/>
</dbReference>
<proteinExistence type="predicted"/>
<dbReference type="EMBL" id="KV454011">
    <property type="protein sequence ID" value="ODV97672.1"/>
    <property type="molecule type" value="Genomic_DNA"/>
</dbReference>
<feature type="region of interest" description="Disordered" evidence="1">
    <location>
        <begin position="594"/>
        <end position="613"/>
    </location>
</feature>
<dbReference type="PANTHER" id="PTHR12307:SF36">
    <property type="entry name" value="GLYCOGEN-BINDING SUBUNIT 76A"/>
    <property type="match status" value="1"/>
</dbReference>
<feature type="region of interest" description="Disordered" evidence="1">
    <location>
        <begin position="684"/>
        <end position="718"/>
    </location>
</feature>
<evidence type="ECO:0000259" key="2">
    <source>
        <dbReference type="PROSITE" id="PS51159"/>
    </source>
</evidence>
<organism evidence="3 4">
    <name type="scientific">Pachysolen tannophilus NRRL Y-2460</name>
    <dbReference type="NCBI Taxonomy" id="669874"/>
    <lineage>
        <taxon>Eukaryota</taxon>
        <taxon>Fungi</taxon>
        <taxon>Dikarya</taxon>
        <taxon>Ascomycota</taxon>
        <taxon>Saccharomycotina</taxon>
        <taxon>Pichiomycetes</taxon>
        <taxon>Pachysolenaceae</taxon>
        <taxon>Pachysolen</taxon>
    </lineage>
</organism>